<feature type="binding site" evidence="8 12">
    <location>
        <position position="232"/>
    </location>
    <ligand>
        <name>substrate</name>
    </ligand>
</feature>
<dbReference type="GO" id="GO:0008270">
    <property type="term" value="F:zinc ion binding"/>
    <property type="evidence" value="ECO:0007669"/>
    <property type="project" value="UniProtKB-UniRule"/>
</dbReference>
<comment type="caution">
    <text evidence="15">The sequence shown here is derived from an EMBL/GenBank/DDBJ whole genome shotgun (WGS) entry which is preliminary data.</text>
</comment>
<keyword evidence="16" id="KW-1185">Reference proteome</keyword>
<dbReference type="InterPro" id="IPR016161">
    <property type="entry name" value="Ald_DH/histidinol_DH"/>
</dbReference>
<feature type="binding site" evidence="8 13">
    <location>
        <position position="254"/>
    </location>
    <ligand>
        <name>Zn(2+)</name>
        <dbReference type="ChEBI" id="CHEBI:29105"/>
    </ligand>
</feature>
<feature type="binding site" evidence="8 13">
    <location>
        <position position="356"/>
    </location>
    <ligand>
        <name>Zn(2+)</name>
        <dbReference type="ChEBI" id="CHEBI:29105"/>
    </ligand>
</feature>
<dbReference type="PRINTS" id="PR00083">
    <property type="entry name" value="HOLDHDRGNASE"/>
</dbReference>
<feature type="active site" description="Proton acceptor" evidence="8 10">
    <location>
        <position position="322"/>
    </location>
</feature>
<dbReference type="PROSITE" id="PS00611">
    <property type="entry name" value="HISOL_DEHYDROGENASE"/>
    <property type="match status" value="1"/>
</dbReference>
<dbReference type="GO" id="GO:0005829">
    <property type="term" value="C:cytosol"/>
    <property type="evidence" value="ECO:0007669"/>
    <property type="project" value="TreeGrafter"/>
</dbReference>
<keyword evidence="5 8" id="KW-0862">Zinc</keyword>
<evidence type="ECO:0000256" key="5">
    <source>
        <dbReference type="ARBA" id="ARBA00022833"/>
    </source>
</evidence>
<dbReference type="GO" id="GO:0000105">
    <property type="term" value="P:L-histidine biosynthetic process"/>
    <property type="evidence" value="ECO:0007669"/>
    <property type="project" value="UniProtKB-UniRule"/>
</dbReference>
<feature type="binding site" evidence="8 12">
    <location>
        <position position="356"/>
    </location>
    <ligand>
        <name>substrate</name>
    </ligand>
</feature>
<sequence>MKIYQESFVKMQKIVSDYTAKTTDLKVEQRVAEIIANVRKNGDEALQKYEEQFDQVKLKNFAVSKREMEQALNEISPELKKALLLAKKNIISYHKRELEYGFIDTDVPGITRGQKVTPLQRVGLYIPGGTAAYPSTILMSALPAKIAGVSQIVMVTPAQKEGIAAPVLAAAQLAGVDKIYQIGGAQAIAALAYGTQSIKAVNKIVGPGNIYVATAKKQVFGQVAIDMVAGPSEIGILADSSAQPAQIAADLLSQAEHDKRARAILVTDELEFAQKVSQEVDKQVEQLPRRAIAETAIAERSFIAVMNSISDMFALMNTVAPEHLEVQLKDPMQYLSLIRNAGSVFLGKYASEPLGDYVAGPNHVLPTGGTAKFSSPLGVYDFVKKTSFIQFSQDALAQDLDAITTLARAEGLEAHARAVEARFKD</sequence>
<evidence type="ECO:0000256" key="3">
    <source>
        <dbReference type="ARBA" id="ARBA00012965"/>
    </source>
</evidence>
<evidence type="ECO:0000256" key="12">
    <source>
        <dbReference type="PIRSR" id="PIRSR000099-3"/>
    </source>
</evidence>
<dbReference type="NCBIfam" id="TIGR00069">
    <property type="entry name" value="hisD"/>
    <property type="match status" value="1"/>
</dbReference>
<comment type="pathway">
    <text evidence="8">Amino-acid biosynthesis; L-histidine biosynthesis; L-histidine from 5-phospho-alpha-D-ribose 1-diphosphate: step 9/9.</text>
</comment>
<feature type="binding site" evidence="8 12">
    <location>
        <position position="254"/>
    </location>
    <ligand>
        <name>substrate</name>
    </ligand>
</feature>
<dbReference type="STRING" id="1423777.FD46_GL000122"/>
<dbReference type="Gene3D" id="1.20.5.1300">
    <property type="match status" value="1"/>
</dbReference>
<comment type="similarity">
    <text evidence="2 8 9 14">Belongs to the histidinol dehydrogenase family.</text>
</comment>
<evidence type="ECO:0000256" key="7">
    <source>
        <dbReference type="ARBA" id="ARBA00049489"/>
    </source>
</evidence>
<evidence type="ECO:0000256" key="11">
    <source>
        <dbReference type="PIRSR" id="PIRSR000099-2"/>
    </source>
</evidence>
<evidence type="ECO:0000256" key="8">
    <source>
        <dbReference type="HAMAP-Rule" id="MF_01024"/>
    </source>
</evidence>
<organism evidence="15 16">
    <name type="scientific">Liquorilactobacillus oeni DSM 19972</name>
    <dbReference type="NCBI Taxonomy" id="1423777"/>
    <lineage>
        <taxon>Bacteria</taxon>
        <taxon>Bacillati</taxon>
        <taxon>Bacillota</taxon>
        <taxon>Bacilli</taxon>
        <taxon>Lactobacillales</taxon>
        <taxon>Lactobacillaceae</taxon>
        <taxon>Liquorilactobacillus</taxon>
    </lineage>
</organism>
<dbReference type="RefSeq" id="WP_057896992.1">
    <property type="nucleotide sequence ID" value="NZ_AZEH01000042.1"/>
</dbReference>
<gene>
    <name evidence="8" type="primary">hisD</name>
    <name evidence="15" type="ORF">FD46_GL000122</name>
</gene>
<dbReference type="GO" id="GO:0051287">
    <property type="term" value="F:NAD binding"/>
    <property type="evidence" value="ECO:0007669"/>
    <property type="project" value="InterPro"/>
</dbReference>
<dbReference type="InterPro" id="IPR022695">
    <property type="entry name" value="Histidinol_DH_monofunct"/>
</dbReference>
<evidence type="ECO:0000256" key="14">
    <source>
        <dbReference type="RuleBase" id="RU004175"/>
    </source>
</evidence>
<dbReference type="HAMAP" id="MF_01024">
    <property type="entry name" value="HisD"/>
    <property type="match status" value="1"/>
</dbReference>
<feature type="binding site" evidence="8 12">
    <location>
        <position position="323"/>
    </location>
    <ligand>
        <name>substrate</name>
    </ligand>
</feature>
<keyword evidence="4 8" id="KW-0479">Metal-binding</keyword>
<dbReference type="GO" id="GO:0004399">
    <property type="term" value="F:histidinol dehydrogenase activity"/>
    <property type="evidence" value="ECO:0007669"/>
    <property type="project" value="UniProtKB-UniRule"/>
</dbReference>
<feature type="binding site" evidence="8 11">
    <location>
        <position position="186"/>
    </location>
    <ligand>
        <name>NAD(+)</name>
        <dbReference type="ChEBI" id="CHEBI:57540"/>
    </ligand>
</feature>
<evidence type="ECO:0000256" key="2">
    <source>
        <dbReference type="ARBA" id="ARBA00010178"/>
    </source>
</evidence>
<evidence type="ECO:0000256" key="10">
    <source>
        <dbReference type="PIRSR" id="PIRSR000099-1"/>
    </source>
</evidence>
<dbReference type="PATRIC" id="fig|1423777.3.peg.127"/>
<evidence type="ECO:0000256" key="13">
    <source>
        <dbReference type="PIRSR" id="PIRSR000099-4"/>
    </source>
</evidence>
<keyword evidence="8" id="KW-0368">Histidine biosynthesis</keyword>
<dbReference type="Pfam" id="PF00815">
    <property type="entry name" value="Histidinol_dh"/>
    <property type="match status" value="1"/>
</dbReference>
<keyword evidence="8 11" id="KW-0520">NAD</keyword>
<proteinExistence type="inferred from homology"/>
<evidence type="ECO:0000256" key="1">
    <source>
        <dbReference type="ARBA" id="ARBA00003850"/>
    </source>
</evidence>
<keyword evidence="6 8" id="KW-0560">Oxidoreductase</keyword>
<evidence type="ECO:0000313" key="16">
    <source>
        <dbReference type="Proteomes" id="UP000051686"/>
    </source>
</evidence>
<evidence type="ECO:0000256" key="9">
    <source>
        <dbReference type="PIRNR" id="PIRNR000099"/>
    </source>
</evidence>
<feature type="binding site" evidence="8 12">
    <location>
        <position position="257"/>
    </location>
    <ligand>
        <name>substrate</name>
    </ligand>
</feature>
<dbReference type="EC" id="1.1.1.23" evidence="3 8"/>
<dbReference type="FunFam" id="3.40.50.1980:FF:000026">
    <property type="entry name" value="Histidinol dehydrogenase"/>
    <property type="match status" value="1"/>
</dbReference>
<comment type="catalytic activity">
    <reaction evidence="7 8">
        <text>L-histidinol + 2 NAD(+) + H2O = L-histidine + 2 NADH + 3 H(+)</text>
        <dbReference type="Rhea" id="RHEA:20641"/>
        <dbReference type="ChEBI" id="CHEBI:15377"/>
        <dbReference type="ChEBI" id="CHEBI:15378"/>
        <dbReference type="ChEBI" id="CHEBI:57540"/>
        <dbReference type="ChEBI" id="CHEBI:57595"/>
        <dbReference type="ChEBI" id="CHEBI:57699"/>
        <dbReference type="ChEBI" id="CHEBI:57945"/>
        <dbReference type="EC" id="1.1.1.23"/>
    </reaction>
</comment>
<dbReference type="FunFam" id="3.40.50.1980:FF:000001">
    <property type="entry name" value="Histidinol dehydrogenase"/>
    <property type="match status" value="1"/>
</dbReference>
<keyword evidence="8" id="KW-0028">Amino-acid biosynthesis</keyword>
<feature type="binding site" evidence="8 12">
    <location>
        <position position="415"/>
    </location>
    <ligand>
        <name>substrate</name>
    </ligand>
</feature>
<evidence type="ECO:0000256" key="4">
    <source>
        <dbReference type="ARBA" id="ARBA00022723"/>
    </source>
</evidence>
<dbReference type="InterPro" id="IPR012131">
    <property type="entry name" value="Hstdl_DH"/>
</dbReference>
<evidence type="ECO:0000313" key="15">
    <source>
        <dbReference type="EMBL" id="KRL03955.1"/>
    </source>
</evidence>
<dbReference type="PIRSF" id="PIRSF000099">
    <property type="entry name" value="Histidinol_dh"/>
    <property type="match status" value="1"/>
</dbReference>
<dbReference type="EMBL" id="AZEH01000042">
    <property type="protein sequence ID" value="KRL03955.1"/>
    <property type="molecule type" value="Genomic_DNA"/>
</dbReference>
<dbReference type="CDD" id="cd06572">
    <property type="entry name" value="Histidinol_dh"/>
    <property type="match status" value="1"/>
</dbReference>
<dbReference type="OrthoDB" id="9805269at2"/>
<dbReference type="Gene3D" id="3.40.50.1980">
    <property type="entry name" value="Nitrogenase molybdenum iron protein domain"/>
    <property type="match status" value="2"/>
</dbReference>
<dbReference type="Proteomes" id="UP000051686">
    <property type="component" value="Unassembled WGS sequence"/>
</dbReference>
<dbReference type="PANTHER" id="PTHR21256:SF2">
    <property type="entry name" value="HISTIDINE BIOSYNTHESIS TRIFUNCTIONAL PROTEIN"/>
    <property type="match status" value="1"/>
</dbReference>
<dbReference type="AlphaFoldDB" id="A0A0R1MHU0"/>
<feature type="binding site" evidence="8 12">
    <location>
        <position position="410"/>
    </location>
    <ligand>
        <name>substrate</name>
    </ligand>
</feature>
<dbReference type="SUPFAM" id="SSF53720">
    <property type="entry name" value="ALDH-like"/>
    <property type="match status" value="1"/>
</dbReference>
<feature type="active site" description="Proton acceptor" evidence="8 10">
    <location>
        <position position="323"/>
    </location>
</feature>
<feature type="binding site" evidence="8 11">
    <location>
        <position position="125"/>
    </location>
    <ligand>
        <name>NAD(+)</name>
        <dbReference type="ChEBI" id="CHEBI:57540"/>
    </ligand>
</feature>
<name>A0A0R1MHU0_9LACO</name>
<feature type="binding site" evidence="8 13">
    <location>
        <position position="415"/>
    </location>
    <ligand>
        <name>Zn(2+)</name>
        <dbReference type="ChEBI" id="CHEBI:29105"/>
    </ligand>
</feature>
<dbReference type="UniPathway" id="UPA00031">
    <property type="reaction ID" value="UER00014"/>
</dbReference>
<dbReference type="InterPro" id="IPR001692">
    <property type="entry name" value="Histidinol_DH_CS"/>
</dbReference>
<comment type="cofactor">
    <cofactor evidence="8 13">
        <name>Zn(2+)</name>
        <dbReference type="ChEBI" id="CHEBI:29105"/>
    </cofactor>
    <text evidence="8 13">Binds 1 zinc ion per subunit.</text>
</comment>
<evidence type="ECO:0000256" key="6">
    <source>
        <dbReference type="ARBA" id="ARBA00023002"/>
    </source>
</evidence>
<protein>
    <recommendedName>
        <fullName evidence="3 8">Histidinol dehydrogenase</fullName>
        <shortName evidence="8">HDH</shortName>
        <ecNumber evidence="3 8">1.1.1.23</ecNumber>
    </recommendedName>
</protein>
<dbReference type="PANTHER" id="PTHR21256">
    <property type="entry name" value="HISTIDINOL DEHYDROGENASE HDH"/>
    <property type="match status" value="1"/>
</dbReference>
<comment type="function">
    <text evidence="1 8">Catalyzes the sequential NAD-dependent oxidations of L-histidinol to L-histidinaldehyde and then to L-histidine.</text>
</comment>
<accession>A0A0R1MHU0</accession>
<feature type="binding site" evidence="8 11">
    <location>
        <position position="209"/>
    </location>
    <ligand>
        <name>NAD(+)</name>
        <dbReference type="ChEBI" id="CHEBI:57540"/>
    </ligand>
</feature>
<reference evidence="15 16" key="1">
    <citation type="journal article" date="2015" name="Genome Announc.">
        <title>Expanding the biotechnology potential of lactobacilli through comparative genomics of 213 strains and associated genera.</title>
        <authorList>
            <person name="Sun Z."/>
            <person name="Harris H.M."/>
            <person name="McCann A."/>
            <person name="Guo C."/>
            <person name="Argimon S."/>
            <person name="Zhang W."/>
            <person name="Yang X."/>
            <person name="Jeffery I.B."/>
            <person name="Cooney J.C."/>
            <person name="Kagawa T.F."/>
            <person name="Liu W."/>
            <person name="Song Y."/>
            <person name="Salvetti E."/>
            <person name="Wrobel A."/>
            <person name="Rasinkangas P."/>
            <person name="Parkhill J."/>
            <person name="Rea M.C."/>
            <person name="O'Sullivan O."/>
            <person name="Ritari J."/>
            <person name="Douillard F.P."/>
            <person name="Paul Ross R."/>
            <person name="Yang R."/>
            <person name="Briner A.E."/>
            <person name="Felis G.E."/>
            <person name="de Vos W.M."/>
            <person name="Barrangou R."/>
            <person name="Klaenhammer T.R."/>
            <person name="Caufield P.W."/>
            <person name="Cui Y."/>
            <person name="Zhang H."/>
            <person name="O'Toole P.W."/>
        </authorList>
    </citation>
    <scope>NUCLEOTIDE SEQUENCE [LARGE SCALE GENOMIC DNA]</scope>
    <source>
        <strain evidence="15 16">DSM 19972</strain>
    </source>
</reference>
<feature type="binding site" evidence="8 13">
    <location>
        <position position="257"/>
    </location>
    <ligand>
        <name>Zn(2+)</name>
        <dbReference type="ChEBI" id="CHEBI:29105"/>
    </ligand>
</feature>